<dbReference type="Proteomes" id="UP000002943">
    <property type="component" value="Unassembled WGS sequence"/>
</dbReference>
<dbReference type="OrthoDB" id="5852241at2"/>
<keyword evidence="1" id="KW-0732">Signal</keyword>
<name>E3BHD3_9VIBR</name>
<comment type="caution">
    <text evidence="2">The sequence shown here is derived from an EMBL/GenBank/DDBJ whole genome shotgun (WGS) entry which is preliminary data.</text>
</comment>
<gene>
    <name evidence="2" type="ORF">VIBC2010_09602</name>
</gene>
<evidence type="ECO:0000313" key="3">
    <source>
        <dbReference type="Proteomes" id="UP000002943"/>
    </source>
</evidence>
<feature type="signal peptide" evidence="1">
    <location>
        <begin position="1"/>
        <end position="22"/>
    </location>
</feature>
<evidence type="ECO:0000256" key="1">
    <source>
        <dbReference type="SAM" id="SignalP"/>
    </source>
</evidence>
<accession>E3BHD3</accession>
<dbReference type="RefSeq" id="WP_009600382.1">
    <property type="nucleotide sequence ID" value="NZ_AEIU01000056.1"/>
</dbReference>
<feature type="chain" id="PRO_5003167081" description="DUF3187 family protein" evidence="1">
    <location>
        <begin position="23"/>
        <end position="319"/>
    </location>
</feature>
<dbReference type="eggNOG" id="ENOG502ZE4B">
    <property type="taxonomic scope" value="Bacteria"/>
</dbReference>
<dbReference type="AlphaFoldDB" id="E3BHD3"/>
<evidence type="ECO:0008006" key="4">
    <source>
        <dbReference type="Google" id="ProtNLM"/>
    </source>
</evidence>
<dbReference type="InterPro" id="IPR021523">
    <property type="entry name" value="DUF3187"/>
</dbReference>
<dbReference type="Pfam" id="PF11383">
    <property type="entry name" value="DUF3187"/>
    <property type="match status" value="1"/>
</dbReference>
<reference evidence="2 3" key="1">
    <citation type="journal article" date="2012" name="Int. J. Syst. Evol. Microbiol.">
        <title>Vibrio caribbeanicus sp. nov., isolated from the marine sponge Scleritoderma cyanea.</title>
        <authorList>
            <person name="Hoffmann M."/>
            <person name="Monday S.R."/>
            <person name="Allard M.W."/>
            <person name="Strain E.A."/>
            <person name="Whittaker P."/>
            <person name="Naum M."/>
            <person name="McCarthy P.J."/>
            <person name="Lopez J.V."/>
            <person name="Fischer M."/>
            <person name="Brown E.W."/>
        </authorList>
    </citation>
    <scope>NUCLEOTIDE SEQUENCE [LARGE SCALE GENOMIC DNA]</scope>
    <source>
        <strain evidence="2 3">ATCC BAA-2122</strain>
    </source>
</reference>
<organism evidence="2 3">
    <name type="scientific">Vibrio caribbeanicus ATCC BAA-2122</name>
    <dbReference type="NCBI Taxonomy" id="796620"/>
    <lineage>
        <taxon>Bacteria</taxon>
        <taxon>Pseudomonadati</taxon>
        <taxon>Pseudomonadota</taxon>
        <taxon>Gammaproteobacteria</taxon>
        <taxon>Vibrionales</taxon>
        <taxon>Vibrionaceae</taxon>
        <taxon>Vibrio</taxon>
    </lineage>
</organism>
<protein>
    <recommendedName>
        <fullName evidence="4">DUF3187 family protein</fullName>
    </recommendedName>
</protein>
<evidence type="ECO:0000313" key="2">
    <source>
        <dbReference type="EMBL" id="EFP97521.1"/>
    </source>
</evidence>
<dbReference type="EMBL" id="AEIU01000056">
    <property type="protein sequence ID" value="EFP97521.1"/>
    <property type="molecule type" value="Genomic_DNA"/>
</dbReference>
<sequence length="319" mass="35682">MMSYRFSLFVPFSILLSNEVAAADSPMPLRIYAQSPEQSISLENQLRSAFPISNNGVELFASGTIASIWANSAVADLDYYQNHVFAGMNWHVTQNLQAELKFQYTYAADNRLDTLTIDFHDMFSIDQNGRDKVPKHQFNISSIYGNEIHDFKGETLVRALHGYMQYHLFMSGPHALAVGGSLYYKNVDDGPFKDSAFEQGAQINYSYSAGPHSIFTTAGLVHRDDDTILIDAHVKDTTTTLAIGYGFKFGGIHEVHLEYYWYEGFLSDDSAFSKPSTEVVLGYRLNLGNTVLELATVENMGLADNSTDIAFMFGIRSFL</sequence>
<proteinExistence type="predicted"/>
<keyword evidence="3" id="KW-1185">Reference proteome</keyword>